<dbReference type="RefSeq" id="WP_003473215.1">
    <property type="nucleotide sequence ID" value="NZ_APML01000068.1"/>
</dbReference>
<sequence length="321" mass="38536">MHPLFLHYPISIPNKQEDGYRYITYTDGRDYFFVIPTGLDESTAYELYTVARMYQELGWYHIVQPLYNVHQQLITTIGKEKYMLGFARKSEIRSSLGTQLAYFHQNGRSYPYEPSTISSYGKWRDLWVHKLDRFEAHYQSLYKQRPVSSYQRQFIDRFPYVIGLAENAIQYLRVTEQETRFDSSDQPTMTFGRFRGQTQSDFIWSDEVVFDHPVRDVAEWIRPWMQQENGLQQAECVTNIQDYMTKQPLSYFGWKLLYARLIFPVHIFDALEKANQTTEEDLQRLFDAQQHYEKHLSYFFHEMGIDRQQMNLITLDWLDSQ</sequence>
<dbReference type="PANTHER" id="PTHR39179:SF2">
    <property type="entry name" value="ENDOSPORE COAT-ASSOCIATED PROTEIN YUTH"/>
    <property type="match status" value="1"/>
</dbReference>
<gene>
    <name evidence="1" type="ORF">J416_13484</name>
</gene>
<proteinExistence type="predicted"/>
<dbReference type="EMBL" id="APML01000068">
    <property type="protein sequence ID" value="ENH95939.1"/>
    <property type="molecule type" value="Genomic_DNA"/>
</dbReference>
<dbReference type="STRING" id="1308866.J416_13484"/>
<organism evidence="1 2">
    <name type="scientific">Gracilibacillus halophilus YIM-C55.5</name>
    <dbReference type="NCBI Taxonomy" id="1308866"/>
    <lineage>
        <taxon>Bacteria</taxon>
        <taxon>Bacillati</taxon>
        <taxon>Bacillota</taxon>
        <taxon>Bacilli</taxon>
        <taxon>Bacillales</taxon>
        <taxon>Bacillaceae</taxon>
        <taxon>Gracilibacillus</taxon>
    </lineage>
</organism>
<accession>N4W9K2</accession>
<dbReference type="PATRIC" id="fig|1308866.3.peg.2723"/>
<evidence type="ECO:0000313" key="2">
    <source>
        <dbReference type="Proteomes" id="UP000012283"/>
    </source>
</evidence>
<dbReference type="Gene3D" id="3.90.1200.10">
    <property type="match status" value="1"/>
</dbReference>
<dbReference type="eggNOG" id="COG2334">
    <property type="taxonomic scope" value="Bacteria"/>
</dbReference>
<dbReference type="SUPFAM" id="SSF56112">
    <property type="entry name" value="Protein kinase-like (PK-like)"/>
    <property type="match status" value="1"/>
</dbReference>
<dbReference type="Proteomes" id="UP000012283">
    <property type="component" value="Unassembled WGS sequence"/>
</dbReference>
<evidence type="ECO:0000313" key="1">
    <source>
        <dbReference type="EMBL" id="ENH95939.1"/>
    </source>
</evidence>
<dbReference type="AlphaFoldDB" id="N4W9K2"/>
<dbReference type="OrthoDB" id="2986702at2"/>
<protein>
    <recommendedName>
        <fullName evidence="3">Spore coat protein YutH</fullName>
    </recommendedName>
</protein>
<dbReference type="PANTHER" id="PTHR39179">
    <property type="entry name" value="SPORE COAT PROTEIN I"/>
    <property type="match status" value="1"/>
</dbReference>
<dbReference type="GO" id="GO:0042601">
    <property type="term" value="C:endospore-forming forespore"/>
    <property type="evidence" value="ECO:0007669"/>
    <property type="project" value="TreeGrafter"/>
</dbReference>
<evidence type="ECO:0008006" key="3">
    <source>
        <dbReference type="Google" id="ProtNLM"/>
    </source>
</evidence>
<name>N4W9K2_9BACI</name>
<comment type="caution">
    <text evidence="1">The sequence shown here is derived from an EMBL/GenBank/DDBJ whole genome shotgun (WGS) entry which is preliminary data.</text>
</comment>
<reference evidence="1 2" key="1">
    <citation type="submission" date="2013-03" db="EMBL/GenBank/DDBJ databases">
        <title>Draft genome sequence of Gracibacillus halophilus YIM-C55.5, a moderately halophilic and thermophilic organism from the Xiaochaidamu salt lake.</title>
        <authorList>
            <person name="Sugumar T."/>
            <person name="Polireddy D.R."/>
            <person name="Antony A."/>
            <person name="Madhava Y.R."/>
            <person name="Sivakumar N."/>
        </authorList>
    </citation>
    <scope>NUCLEOTIDE SEQUENCE [LARGE SCALE GENOMIC DNA]</scope>
    <source>
        <strain evidence="1 2">YIM-C55.5</strain>
    </source>
</reference>
<keyword evidence="2" id="KW-1185">Reference proteome</keyword>
<dbReference type="InterPro" id="IPR011009">
    <property type="entry name" value="Kinase-like_dom_sf"/>
</dbReference>
<dbReference type="InterPro" id="IPR047175">
    <property type="entry name" value="CotS-like"/>
</dbReference>